<geneLocation type="plasmid" evidence="6">
    <name>1</name>
</geneLocation>
<keyword evidence="6" id="KW-0614">Plasmid</keyword>
<dbReference type="InterPro" id="IPR005119">
    <property type="entry name" value="LysR_subst-bd"/>
</dbReference>
<reference evidence="7" key="2">
    <citation type="submission" date="2023-11" db="EMBL/GenBank/DDBJ databases">
        <title>MicrobeMod: A computational toolkit for identifying prokaryotic methylation and restriction-modification with nanopore sequencing.</title>
        <authorList>
            <person name="Crits-Christoph A."/>
            <person name="Kang S.C."/>
            <person name="Lee H."/>
            <person name="Ostrov N."/>
        </authorList>
    </citation>
    <scope>NUCLEOTIDE SEQUENCE</scope>
    <source>
        <strain evidence="7">ATCC 51242</strain>
    </source>
</reference>
<dbReference type="KEGG" id="rrd:RradSPS_2797"/>
<evidence type="ECO:0000313" key="8">
    <source>
        <dbReference type="Proteomes" id="UP000025229"/>
    </source>
</evidence>
<dbReference type="InterPro" id="IPR000847">
    <property type="entry name" value="LysR_HTH_N"/>
</dbReference>
<dbReference type="Proteomes" id="UP000025229">
    <property type="component" value="Plasmid 1"/>
</dbReference>
<organism evidence="6 8">
    <name type="scientific">Rubrobacter radiotolerans</name>
    <name type="common">Arthrobacter radiotolerans</name>
    <dbReference type="NCBI Taxonomy" id="42256"/>
    <lineage>
        <taxon>Bacteria</taxon>
        <taxon>Bacillati</taxon>
        <taxon>Actinomycetota</taxon>
        <taxon>Rubrobacteria</taxon>
        <taxon>Rubrobacterales</taxon>
        <taxon>Rubrobacteraceae</taxon>
        <taxon>Rubrobacter</taxon>
    </lineage>
</organism>
<dbReference type="GO" id="GO:0032993">
    <property type="term" value="C:protein-DNA complex"/>
    <property type="evidence" value="ECO:0007669"/>
    <property type="project" value="TreeGrafter"/>
</dbReference>
<name>A0A023X7S2_RUBRA</name>
<evidence type="ECO:0000313" key="7">
    <source>
        <dbReference type="EMBL" id="MDX5895355.1"/>
    </source>
</evidence>
<dbReference type="PANTHER" id="PTHR30346">
    <property type="entry name" value="TRANSCRIPTIONAL DUAL REGULATOR HCAR-RELATED"/>
    <property type="match status" value="1"/>
</dbReference>
<keyword evidence="3" id="KW-0238">DNA-binding</keyword>
<gene>
    <name evidence="6" type="ORF">RradSPS_2797</name>
    <name evidence="7" type="ORF">SIL72_15110</name>
</gene>
<keyword evidence="2" id="KW-0805">Transcription regulation</keyword>
<accession>A0A023X7S2</accession>
<reference evidence="6 8" key="1">
    <citation type="submission" date="2014-03" db="EMBL/GenBank/DDBJ databases">
        <title>Complete genome sequence of the Radio-Resistant Rubrobacter radiotolerans RSPS-4.</title>
        <authorList>
            <person name="Egas C.C."/>
            <person name="Barroso C.C."/>
            <person name="Froufe H.J.C."/>
            <person name="Pacheco J.J."/>
            <person name="Albuquerque L.L."/>
            <person name="da Costa M.M.S."/>
        </authorList>
    </citation>
    <scope>NUCLEOTIDE SEQUENCE [LARGE SCALE GENOMIC DNA]</scope>
    <source>
        <strain evidence="6 8">RSPS-4</strain>
        <plasmid evidence="6 8">1</plasmid>
    </source>
</reference>
<dbReference type="EMBL" id="JAWXXX010000002">
    <property type="protein sequence ID" value="MDX5895355.1"/>
    <property type="molecule type" value="Genomic_DNA"/>
</dbReference>
<evidence type="ECO:0000256" key="4">
    <source>
        <dbReference type="ARBA" id="ARBA00023163"/>
    </source>
</evidence>
<dbReference type="FunFam" id="1.10.10.10:FF:000001">
    <property type="entry name" value="LysR family transcriptional regulator"/>
    <property type="match status" value="1"/>
</dbReference>
<dbReference type="RefSeq" id="WP_041338513.1">
    <property type="nucleotide sequence ID" value="NZ_CP007515.1"/>
</dbReference>
<keyword evidence="4" id="KW-0804">Transcription</keyword>
<dbReference type="Pfam" id="PF03466">
    <property type="entry name" value="LysR_substrate"/>
    <property type="match status" value="1"/>
</dbReference>
<evidence type="ECO:0000313" key="6">
    <source>
        <dbReference type="EMBL" id="AHY48080.1"/>
    </source>
</evidence>
<sequence length="294" mass="32891">MELSHIRGFVAAAEELHFGRAARRLYITQPSLSKRVAKLEEELGVKLFHRTRREVRLTEAGEVFLGGARLVLEDARRATEEARKAARGELGSLEVGFFSPAIYGILPEILRSYHERFPAVRVTLHEWTSTVQLERLREGKIELGFMRAPVEEEGFLTEHVFVEPVVVALPEDHPQASREVVSAEELADDPFIMVPRHKEPNSFDRYVSICQRAGFSPRITHQGVFEIHAIVGLVATGMGVALVPGSIRNLKRPGLVYRPLKDPEARIGTAVVRRSAHPSPVLRTFLDTLQGAVD</sequence>
<protein>
    <submittedName>
        <fullName evidence="6 7">Transcriptional regulator</fullName>
    </submittedName>
</protein>
<dbReference type="CDD" id="cd08414">
    <property type="entry name" value="PBP2_LTTR_aromatics_like"/>
    <property type="match status" value="1"/>
</dbReference>
<dbReference type="GO" id="GO:0003700">
    <property type="term" value="F:DNA-binding transcription factor activity"/>
    <property type="evidence" value="ECO:0007669"/>
    <property type="project" value="InterPro"/>
</dbReference>
<dbReference type="eggNOG" id="COG0583">
    <property type="taxonomic scope" value="Bacteria"/>
</dbReference>
<evidence type="ECO:0000256" key="2">
    <source>
        <dbReference type="ARBA" id="ARBA00023015"/>
    </source>
</evidence>
<dbReference type="Gene3D" id="3.40.190.10">
    <property type="entry name" value="Periplasmic binding protein-like II"/>
    <property type="match status" value="2"/>
</dbReference>
<comment type="similarity">
    <text evidence="1">Belongs to the LysR transcriptional regulatory family.</text>
</comment>
<proteinExistence type="inferred from homology"/>
<dbReference type="Gene3D" id="1.10.10.10">
    <property type="entry name" value="Winged helix-like DNA-binding domain superfamily/Winged helix DNA-binding domain"/>
    <property type="match status" value="1"/>
</dbReference>
<dbReference type="Proteomes" id="UP001281130">
    <property type="component" value="Unassembled WGS sequence"/>
</dbReference>
<feature type="domain" description="HTH lysR-type" evidence="5">
    <location>
        <begin position="1"/>
        <end position="58"/>
    </location>
</feature>
<dbReference type="SUPFAM" id="SSF53850">
    <property type="entry name" value="Periplasmic binding protein-like II"/>
    <property type="match status" value="1"/>
</dbReference>
<dbReference type="AlphaFoldDB" id="A0A023X7S2"/>
<evidence type="ECO:0000256" key="1">
    <source>
        <dbReference type="ARBA" id="ARBA00009437"/>
    </source>
</evidence>
<evidence type="ECO:0000256" key="3">
    <source>
        <dbReference type="ARBA" id="ARBA00023125"/>
    </source>
</evidence>
<dbReference type="OrthoDB" id="3176554at2"/>
<dbReference type="EMBL" id="CP007515">
    <property type="protein sequence ID" value="AHY48080.1"/>
    <property type="molecule type" value="Genomic_DNA"/>
</dbReference>
<dbReference type="GO" id="GO:0003677">
    <property type="term" value="F:DNA binding"/>
    <property type="evidence" value="ECO:0007669"/>
    <property type="project" value="UniProtKB-KW"/>
</dbReference>
<keyword evidence="8" id="KW-1185">Reference proteome</keyword>
<evidence type="ECO:0000259" key="5">
    <source>
        <dbReference type="PROSITE" id="PS50931"/>
    </source>
</evidence>
<dbReference type="Pfam" id="PF00126">
    <property type="entry name" value="HTH_1"/>
    <property type="match status" value="1"/>
</dbReference>
<dbReference type="PRINTS" id="PR00039">
    <property type="entry name" value="HTHLYSR"/>
</dbReference>
<dbReference type="HOGENOM" id="CLU_039613_6_4_11"/>
<dbReference type="SUPFAM" id="SSF46785">
    <property type="entry name" value="Winged helix' DNA-binding domain"/>
    <property type="match status" value="1"/>
</dbReference>
<dbReference type="PANTHER" id="PTHR30346:SF0">
    <property type="entry name" value="HCA OPERON TRANSCRIPTIONAL ACTIVATOR HCAR"/>
    <property type="match status" value="1"/>
</dbReference>
<dbReference type="PROSITE" id="PS50931">
    <property type="entry name" value="HTH_LYSR"/>
    <property type="match status" value="1"/>
</dbReference>
<dbReference type="InterPro" id="IPR036388">
    <property type="entry name" value="WH-like_DNA-bd_sf"/>
</dbReference>
<dbReference type="InterPro" id="IPR036390">
    <property type="entry name" value="WH_DNA-bd_sf"/>
</dbReference>